<sequence>MALTNRYPSLSGKNVLITGGGTGIGACLVEAFAEQGARVCFIDILAEPSTKLVDRLNQEFPDARVKFYQADLLDISKLRQVIKDIDENFGGVSILVNNAASDTRHHVQEITPEYWDERINTNLRHYFFAIQAIQPQMQKLGGGSIINMGSMCWHDCHEGLAGYSAAKAGVVGLTRGLAKDLGKDKIRINTITPGWVMTERQLSHWINENTMKKIEENQCIKDYVMPEDIAAMALFLASEDSKHCTAQDFIVDGGWI</sequence>
<dbReference type="InterPro" id="IPR002347">
    <property type="entry name" value="SDR_fam"/>
</dbReference>
<dbReference type="PRINTS" id="PR00081">
    <property type="entry name" value="GDHRDH"/>
</dbReference>
<dbReference type="InterPro" id="IPR036291">
    <property type="entry name" value="NAD(P)-bd_dom_sf"/>
</dbReference>
<dbReference type="PROSITE" id="PS51257">
    <property type="entry name" value="PROKAR_LIPOPROTEIN"/>
    <property type="match status" value="1"/>
</dbReference>
<dbReference type="Proteomes" id="UP000307999">
    <property type="component" value="Unassembled WGS sequence"/>
</dbReference>
<dbReference type="PANTHER" id="PTHR43639">
    <property type="entry name" value="OXIDOREDUCTASE, SHORT-CHAIN DEHYDROGENASE/REDUCTASE FAMILY (AFU_ORTHOLOGUE AFUA_5G02870)"/>
    <property type="match status" value="1"/>
</dbReference>
<evidence type="ECO:0000313" key="4">
    <source>
        <dbReference type="Proteomes" id="UP000307999"/>
    </source>
</evidence>
<dbReference type="AlphaFoldDB" id="A0A4U1B2S6"/>
<dbReference type="EMBL" id="SWDB01000033">
    <property type="protein sequence ID" value="TKB43825.1"/>
    <property type="molecule type" value="Genomic_DNA"/>
</dbReference>
<comment type="caution">
    <text evidence="3">The sequence shown here is derived from an EMBL/GenBank/DDBJ whole genome shotgun (WGS) entry which is preliminary data.</text>
</comment>
<evidence type="ECO:0000256" key="2">
    <source>
        <dbReference type="ARBA" id="ARBA00023002"/>
    </source>
</evidence>
<dbReference type="Gene3D" id="3.40.50.720">
    <property type="entry name" value="NAD(P)-binding Rossmann-like Domain"/>
    <property type="match status" value="1"/>
</dbReference>
<protein>
    <submittedName>
        <fullName evidence="3">SDR family oxidoreductase</fullName>
    </submittedName>
</protein>
<gene>
    <name evidence="3" type="ORF">E8M12_13750</name>
</gene>
<keyword evidence="2" id="KW-0560">Oxidoreductase</keyword>
<dbReference type="PANTHER" id="PTHR43639:SF1">
    <property type="entry name" value="SHORT-CHAIN DEHYDROGENASE_REDUCTASE FAMILY PROTEIN"/>
    <property type="match status" value="1"/>
</dbReference>
<accession>A0A4U1B2S6</accession>
<dbReference type="PROSITE" id="PS00061">
    <property type="entry name" value="ADH_SHORT"/>
    <property type="match status" value="1"/>
</dbReference>
<proteinExistence type="inferred from homology"/>
<keyword evidence="4" id="KW-1185">Reference proteome</keyword>
<evidence type="ECO:0000313" key="3">
    <source>
        <dbReference type="EMBL" id="TKB43825.1"/>
    </source>
</evidence>
<dbReference type="FunFam" id="3.40.50.720:FF:000084">
    <property type="entry name" value="Short-chain dehydrogenase reductase"/>
    <property type="match status" value="1"/>
</dbReference>
<dbReference type="PRINTS" id="PR00080">
    <property type="entry name" value="SDRFAMILY"/>
</dbReference>
<dbReference type="OrthoDB" id="9789398at2"/>
<comment type="similarity">
    <text evidence="1">Belongs to the short-chain dehydrogenases/reductases (SDR) family.</text>
</comment>
<dbReference type="SUPFAM" id="SSF51735">
    <property type="entry name" value="NAD(P)-binding Rossmann-fold domains"/>
    <property type="match status" value="1"/>
</dbReference>
<reference evidence="3 4" key="1">
    <citation type="submission" date="2019-04" db="EMBL/GenBank/DDBJ databases">
        <title>Thalassotalea guangxiensis sp. nov., isolated from sediment of the coastal wetland.</title>
        <authorList>
            <person name="Zheng S."/>
            <person name="Zhang D."/>
        </authorList>
    </citation>
    <scope>NUCLEOTIDE SEQUENCE [LARGE SCALE GENOMIC DNA]</scope>
    <source>
        <strain evidence="3 4">ZS-4</strain>
    </source>
</reference>
<evidence type="ECO:0000256" key="1">
    <source>
        <dbReference type="ARBA" id="ARBA00006484"/>
    </source>
</evidence>
<dbReference type="InterPro" id="IPR020904">
    <property type="entry name" value="Sc_DH/Rdtase_CS"/>
</dbReference>
<dbReference type="CDD" id="cd05233">
    <property type="entry name" value="SDR_c"/>
    <property type="match status" value="1"/>
</dbReference>
<dbReference type="Pfam" id="PF13561">
    <property type="entry name" value="adh_short_C2"/>
    <property type="match status" value="1"/>
</dbReference>
<dbReference type="RefSeq" id="WP_136736838.1">
    <property type="nucleotide sequence ID" value="NZ_SWDB01000033.1"/>
</dbReference>
<organism evidence="3 4">
    <name type="scientific">Thalassotalea mangrovi</name>
    <dbReference type="NCBI Taxonomy" id="2572245"/>
    <lineage>
        <taxon>Bacteria</taxon>
        <taxon>Pseudomonadati</taxon>
        <taxon>Pseudomonadota</taxon>
        <taxon>Gammaproteobacteria</taxon>
        <taxon>Alteromonadales</taxon>
        <taxon>Colwelliaceae</taxon>
        <taxon>Thalassotalea</taxon>
    </lineage>
</organism>
<name>A0A4U1B2S6_9GAMM</name>
<dbReference type="GO" id="GO:0016491">
    <property type="term" value="F:oxidoreductase activity"/>
    <property type="evidence" value="ECO:0007669"/>
    <property type="project" value="UniProtKB-KW"/>
</dbReference>